<dbReference type="VEuPathDB" id="FungiDB:SDRG_00676"/>
<dbReference type="RefSeq" id="XP_008604386.1">
    <property type="nucleotide sequence ID" value="XM_008606164.1"/>
</dbReference>
<accession>T0SFN4</accession>
<sequence>MDPNDGMEAQSGYEQRGVAAYMRQLDDNAKKTRGQPLLDKGDRQFLNQVIHGESDKFNPDEDVRLRSMATHYGVASDYVNRSI</sequence>
<keyword evidence="2" id="KW-1185">Reference proteome</keyword>
<reference evidence="1 2" key="1">
    <citation type="submission" date="2012-04" db="EMBL/GenBank/DDBJ databases">
        <title>The Genome Sequence of Saprolegnia declina VS20.</title>
        <authorList>
            <consortium name="The Broad Institute Genome Sequencing Platform"/>
            <person name="Russ C."/>
            <person name="Nusbaum C."/>
            <person name="Tyler B."/>
            <person name="van West P."/>
            <person name="Dieguez-Uribeondo J."/>
            <person name="de Bruijn I."/>
            <person name="Tripathy S."/>
            <person name="Jiang R."/>
            <person name="Young S.K."/>
            <person name="Zeng Q."/>
            <person name="Gargeya S."/>
            <person name="Fitzgerald M."/>
            <person name="Haas B."/>
            <person name="Abouelleil A."/>
            <person name="Alvarado L."/>
            <person name="Arachchi H.M."/>
            <person name="Berlin A."/>
            <person name="Chapman S.B."/>
            <person name="Goldberg J."/>
            <person name="Griggs A."/>
            <person name="Gujja S."/>
            <person name="Hansen M."/>
            <person name="Howarth C."/>
            <person name="Imamovic A."/>
            <person name="Larimer J."/>
            <person name="McCowen C."/>
            <person name="Montmayeur A."/>
            <person name="Murphy C."/>
            <person name="Neiman D."/>
            <person name="Pearson M."/>
            <person name="Priest M."/>
            <person name="Roberts A."/>
            <person name="Saif S."/>
            <person name="Shea T."/>
            <person name="Sisk P."/>
            <person name="Sykes S."/>
            <person name="Wortman J."/>
            <person name="Nusbaum C."/>
            <person name="Birren B."/>
        </authorList>
    </citation>
    <scope>NUCLEOTIDE SEQUENCE [LARGE SCALE GENOMIC DNA]</scope>
    <source>
        <strain evidence="1 2">VS20</strain>
    </source>
</reference>
<organism evidence="1 2">
    <name type="scientific">Saprolegnia diclina (strain VS20)</name>
    <dbReference type="NCBI Taxonomy" id="1156394"/>
    <lineage>
        <taxon>Eukaryota</taxon>
        <taxon>Sar</taxon>
        <taxon>Stramenopiles</taxon>
        <taxon>Oomycota</taxon>
        <taxon>Saprolegniomycetes</taxon>
        <taxon>Saprolegniales</taxon>
        <taxon>Saprolegniaceae</taxon>
        <taxon>Saprolegnia</taxon>
    </lineage>
</organism>
<dbReference type="Proteomes" id="UP000030762">
    <property type="component" value="Unassembled WGS sequence"/>
</dbReference>
<name>T0SFN4_SAPDV</name>
<protein>
    <submittedName>
        <fullName evidence="1">Uncharacterized protein</fullName>
    </submittedName>
</protein>
<evidence type="ECO:0000313" key="1">
    <source>
        <dbReference type="EMBL" id="EQC41817.1"/>
    </source>
</evidence>
<dbReference type="EMBL" id="JH767133">
    <property type="protein sequence ID" value="EQC41817.1"/>
    <property type="molecule type" value="Genomic_DNA"/>
</dbReference>
<gene>
    <name evidence="1" type="ORF">SDRG_00676</name>
</gene>
<proteinExistence type="predicted"/>
<dbReference type="AlphaFoldDB" id="T0SFN4"/>
<dbReference type="GeneID" id="19941403"/>
<evidence type="ECO:0000313" key="2">
    <source>
        <dbReference type="Proteomes" id="UP000030762"/>
    </source>
</evidence>
<dbReference type="InParanoid" id="T0SFN4"/>
<dbReference type="OrthoDB" id="167955at2759"/>